<dbReference type="GO" id="GO:0016787">
    <property type="term" value="F:hydrolase activity"/>
    <property type="evidence" value="ECO:0007669"/>
    <property type="project" value="InterPro"/>
</dbReference>
<name>A0A1E7FVJ7_9STRA</name>
<sequence length="445" mass="50491">MVEISNTAISRSTLSTSTTTSTARKPVWLIAIYALFILVCLNAVRTYENQKKIVQSKIAESEHNDSLEIHDSAGAEQHVVSANYGSSMYGGSIHTSRTKSKSKSKTTDAALLAKLENSILPKPSDGSMDYITKAGNNSSDFNGFSFYVITDTPYTDWQEKRLRSQMADLRDYSKDNPQRNISLGLHLGDTQKVSNSLCAESAYERVSYIITKGPRPTFVVPGNNDWYNCPRREEAFGYFMNNFGPNFVSKWHSEHYVNLDIQRSEDNPELFNFYVEGILFIGVHMIDAPLNTESKTSRDKRMKSSMEWLAESVETNFAKRVIRGVFIMGHAGRSERNRPFFKNMAKYFTNIATREVPVMYLHGDGLTYVVDRTFPDDVNWDYFYDVQIEQSGFADPVIFDVAAQRKGTVQGFQKDKGDGIITTFGKGLFRLDQRQGRYENPMDIV</sequence>
<dbReference type="Gene3D" id="3.60.21.10">
    <property type="match status" value="1"/>
</dbReference>
<dbReference type="Proteomes" id="UP000095751">
    <property type="component" value="Unassembled WGS sequence"/>
</dbReference>
<dbReference type="InterPro" id="IPR029052">
    <property type="entry name" value="Metallo-depent_PP-like"/>
</dbReference>
<reference evidence="3 4" key="1">
    <citation type="submission" date="2016-09" db="EMBL/GenBank/DDBJ databases">
        <title>Extensive genetic diversity and differential bi-allelic expression allows diatom success in the polar Southern Ocean.</title>
        <authorList>
            <consortium name="DOE Joint Genome Institute"/>
            <person name="Mock T."/>
            <person name="Otillar R.P."/>
            <person name="Strauss J."/>
            <person name="Dupont C."/>
            <person name="Frickenhaus S."/>
            <person name="Maumus F."/>
            <person name="Mcmullan M."/>
            <person name="Sanges R."/>
            <person name="Schmutz J."/>
            <person name="Toseland A."/>
            <person name="Valas R."/>
            <person name="Veluchamy A."/>
            <person name="Ward B.J."/>
            <person name="Allen A."/>
            <person name="Barry K."/>
            <person name="Falciatore A."/>
            <person name="Ferrante M."/>
            <person name="Fortunato A.E."/>
            <person name="Gloeckner G."/>
            <person name="Gruber A."/>
            <person name="Hipkin R."/>
            <person name="Janech M."/>
            <person name="Kroth P."/>
            <person name="Leese F."/>
            <person name="Lindquist E."/>
            <person name="Lyon B.R."/>
            <person name="Martin J."/>
            <person name="Mayer C."/>
            <person name="Parker M."/>
            <person name="Quesneville H."/>
            <person name="Raymond J."/>
            <person name="Uhlig C."/>
            <person name="Valentin K.U."/>
            <person name="Worden A.Z."/>
            <person name="Armbrust E.V."/>
            <person name="Bowler C."/>
            <person name="Green B."/>
            <person name="Moulton V."/>
            <person name="Van Oosterhout C."/>
            <person name="Grigoriev I."/>
        </authorList>
    </citation>
    <scope>NUCLEOTIDE SEQUENCE [LARGE SCALE GENOMIC DNA]</scope>
    <source>
        <strain evidence="3 4">CCMP1102</strain>
    </source>
</reference>
<dbReference type="InParanoid" id="A0A1E7FVJ7"/>
<feature type="domain" description="Calcineurin-like phosphoesterase" evidence="2">
    <location>
        <begin position="146"/>
        <end position="334"/>
    </location>
</feature>
<accession>A0A1E7FVJ7</accession>
<proteinExistence type="predicted"/>
<feature type="transmembrane region" description="Helical" evidence="1">
    <location>
        <begin position="27"/>
        <end position="47"/>
    </location>
</feature>
<keyword evidence="1" id="KW-0472">Membrane</keyword>
<keyword evidence="4" id="KW-1185">Reference proteome</keyword>
<evidence type="ECO:0000256" key="1">
    <source>
        <dbReference type="SAM" id="Phobius"/>
    </source>
</evidence>
<organism evidence="3 4">
    <name type="scientific">Fragilariopsis cylindrus CCMP1102</name>
    <dbReference type="NCBI Taxonomy" id="635003"/>
    <lineage>
        <taxon>Eukaryota</taxon>
        <taxon>Sar</taxon>
        <taxon>Stramenopiles</taxon>
        <taxon>Ochrophyta</taxon>
        <taxon>Bacillariophyta</taxon>
        <taxon>Bacillariophyceae</taxon>
        <taxon>Bacillariophycidae</taxon>
        <taxon>Bacillariales</taxon>
        <taxon>Bacillariaceae</taxon>
        <taxon>Fragilariopsis</taxon>
    </lineage>
</organism>
<dbReference type="Pfam" id="PF00149">
    <property type="entry name" value="Metallophos"/>
    <property type="match status" value="1"/>
</dbReference>
<protein>
    <recommendedName>
        <fullName evidence="2">Calcineurin-like phosphoesterase domain-containing protein</fullName>
    </recommendedName>
</protein>
<dbReference type="EMBL" id="KV784353">
    <property type="protein sequence ID" value="OEU22169.1"/>
    <property type="molecule type" value="Genomic_DNA"/>
</dbReference>
<dbReference type="AlphaFoldDB" id="A0A1E7FVJ7"/>
<keyword evidence="1" id="KW-1133">Transmembrane helix</keyword>
<evidence type="ECO:0000313" key="3">
    <source>
        <dbReference type="EMBL" id="OEU22169.1"/>
    </source>
</evidence>
<evidence type="ECO:0000259" key="2">
    <source>
        <dbReference type="Pfam" id="PF00149"/>
    </source>
</evidence>
<gene>
    <name evidence="3" type="ORF">FRACYDRAFT_232322</name>
</gene>
<evidence type="ECO:0000313" key="4">
    <source>
        <dbReference type="Proteomes" id="UP000095751"/>
    </source>
</evidence>
<dbReference type="OrthoDB" id="49207at2759"/>
<dbReference type="InterPro" id="IPR004843">
    <property type="entry name" value="Calcineurin-like_PHP"/>
</dbReference>
<dbReference type="SUPFAM" id="SSF56300">
    <property type="entry name" value="Metallo-dependent phosphatases"/>
    <property type="match status" value="1"/>
</dbReference>
<keyword evidence="1" id="KW-0812">Transmembrane</keyword>
<dbReference type="KEGG" id="fcy:FRACYDRAFT_232322"/>